<keyword evidence="2" id="KW-0812">Transmembrane</keyword>
<proteinExistence type="predicted"/>
<dbReference type="AlphaFoldDB" id="A0A0D6EPT6"/>
<protein>
    <submittedName>
        <fullName evidence="3">SPOSA6832_03552-mRNA-1:cds</fullName>
    </submittedName>
</protein>
<feature type="region of interest" description="Disordered" evidence="1">
    <location>
        <begin position="1"/>
        <end position="56"/>
    </location>
</feature>
<evidence type="ECO:0000313" key="4">
    <source>
        <dbReference type="Proteomes" id="UP000243876"/>
    </source>
</evidence>
<evidence type="ECO:0000256" key="2">
    <source>
        <dbReference type="SAM" id="Phobius"/>
    </source>
</evidence>
<organism evidence="3 4">
    <name type="scientific">Sporidiobolus salmonicolor</name>
    <name type="common">Yeast-like fungus</name>
    <name type="synonym">Sporobolomyces salmonicolor</name>
    <dbReference type="NCBI Taxonomy" id="5005"/>
    <lineage>
        <taxon>Eukaryota</taxon>
        <taxon>Fungi</taxon>
        <taxon>Dikarya</taxon>
        <taxon>Basidiomycota</taxon>
        <taxon>Pucciniomycotina</taxon>
        <taxon>Microbotryomycetes</taxon>
        <taxon>Sporidiobolales</taxon>
        <taxon>Sporidiobolaceae</taxon>
        <taxon>Sporobolomyces</taxon>
    </lineage>
</organism>
<accession>A0A0D6EPT6</accession>
<dbReference type="OrthoDB" id="2538097at2759"/>
<evidence type="ECO:0000313" key="3">
    <source>
        <dbReference type="EMBL" id="CEQ41808.1"/>
    </source>
</evidence>
<name>A0A0D6EPT6_SPOSA</name>
<dbReference type="Proteomes" id="UP000243876">
    <property type="component" value="Unassembled WGS sequence"/>
</dbReference>
<keyword evidence="2" id="KW-1133">Transmembrane helix</keyword>
<feature type="compositionally biased region" description="Low complexity" evidence="1">
    <location>
        <begin position="196"/>
        <end position="220"/>
    </location>
</feature>
<feature type="compositionally biased region" description="Polar residues" evidence="1">
    <location>
        <begin position="1"/>
        <end position="17"/>
    </location>
</feature>
<gene>
    <name evidence="3" type="primary">SPOSA6832_03552</name>
</gene>
<reference evidence="4" key="1">
    <citation type="submission" date="2015-02" db="EMBL/GenBank/DDBJ databases">
        <authorList>
            <person name="Gon?alves P."/>
        </authorList>
    </citation>
    <scope>NUCLEOTIDE SEQUENCE [LARGE SCALE GENOMIC DNA]</scope>
</reference>
<keyword evidence="2" id="KW-0472">Membrane</keyword>
<feature type="region of interest" description="Disordered" evidence="1">
    <location>
        <begin position="177"/>
        <end position="227"/>
    </location>
</feature>
<keyword evidence="4" id="KW-1185">Reference proteome</keyword>
<dbReference type="EMBL" id="CENE01000017">
    <property type="protein sequence ID" value="CEQ41808.1"/>
    <property type="molecule type" value="Genomic_DNA"/>
</dbReference>
<feature type="transmembrane region" description="Helical" evidence="2">
    <location>
        <begin position="154"/>
        <end position="176"/>
    </location>
</feature>
<evidence type="ECO:0000256" key="1">
    <source>
        <dbReference type="SAM" id="MobiDB-lite"/>
    </source>
</evidence>
<sequence length="320" mass="32166">MPANRSSTSPHASTSYLPPSGAGQAPAEQDPFLAQTAGIPLTERDRQEGYDVELLNARPRGAYSDADNDSLGGRGEKYGGGAAGGPVGVGAATRGAAAVGLEGAGGAAAAGTGGFGEGYGAGKEYAEDGAAAQSRTSGTTARTGRRRPWFLRPLPLGILAAFLIAVALAIGLGVGLSERNKGSSNQDDVRASGAISTSTDSRSITSSSRTRTTNTMTTGTVVPSSLYSSYTSEHPQITDTSAVTITTDSRILTDSSTSTLPLSLTTVPSPASGTTLATTGNLPIPAASATTISGTIVVSRISSASATAVRAKKRAQRWEA</sequence>